<accession>A0ABD0JA78</accession>
<sequence length="118" mass="12427">MAVCHTPGSLGGPASLAAGVFGHGLGALRHGVLGEFAWQQKPHCSLDLPAGDGGTLVVVSKAGSLRRDALEDVVDEAVHDGHGLAANARVRVHLPQDLKDERARTHAHTRINTTRKTY</sequence>
<reference evidence="1 2" key="1">
    <citation type="journal article" date="2023" name="Sci. Data">
        <title>Genome assembly of the Korean intertidal mud-creeper Batillaria attramentaria.</title>
        <authorList>
            <person name="Patra A.K."/>
            <person name="Ho P.T."/>
            <person name="Jun S."/>
            <person name="Lee S.J."/>
            <person name="Kim Y."/>
            <person name="Won Y.J."/>
        </authorList>
    </citation>
    <scope>NUCLEOTIDE SEQUENCE [LARGE SCALE GENOMIC DNA]</scope>
    <source>
        <strain evidence="1">Wonlab-2016</strain>
    </source>
</reference>
<proteinExistence type="predicted"/>
<keyword evidence="2" id="KW-1185">Reference proteome</keyword>
<evidence type="ECO:0000313" key="1">
    <source>
        <dbReference type="EMBL" id="KAK7467731.1"/>
    </source>
</evidence>
<name>A0ABD0JA78_9CAEN</name>
<comment type="caution">
    <text evidence="1">The sequence shown here is derived from an EMBL/GenBank/DDBJ whole genome shotgun (WGS) entry which is preliminary data.</text>
</comment>
<dbReference type="Proteomes" id="UP001519460">
    <property type="component" value="Unassembled WGS sequence"/>
</dbReference>
<gene>
    <name evidence="1" type="ORF">BaRGS_00037039</name>
</gene>
<dbReference type="EMBL" id="JACVVK020000542">
    <property type="protein sequence ID" value="KAK7467731.1"/>
    <property type="molecule type" value="Genomic_DNA"/>
</dbReference>
<evidence type="ECO:0000313" key="2">
    <source>
        <dbReference type="Proteomes" id="UP001519460"/>
    </source>
</evidence>
<protein>
    <submittedName>
        <fullName evidence="1">Uncharacterized protein</fullName>
    </submittedName>
</protein>
<organism evidence="1 2">
    <name type="scientific">Batillaria attramentaria</name>
    <dbReference type="NCBI Taxonomy" id="370345"/>
    <lineage>
        <taxon>Eukaryota</taxon>
        <taxon>Metazoa</taxon>
        <taxon>Spiralia</taxon>
        <taxon>Lophotrochozoa</taxon>
        <taxon>Mollusca</taxon>
        <taxon>Gastropoda</taxon>
        <taxon>Caenogastropoda</taxon>
        <taxon>Sorbeoconcha</taxon>
        <taxon>Cerithioidea</taxon>
        <taxon>Batillariidae</taxon>
        <taxon>Batillaria</taxon>
    </lineage>
</organism>
<dbReference type="AlphaFoldDB" id="A0ABD0JA78"/>